<comment type="caution">
    <text evidence="8">The sequence shown here is derived from an EMBL/GenBank/DDBJ whole genome shotgun (WGS) entry which is preliminary data.</text>
</comment>
<evidence type="ECO:0000313" key="9">
    <source>
        <dbReference type="Proteomes" id="UP001344906"/>
    </source>
</evidence>
<dbReference type="InterPro" id="IPR014284">
    <property type="entry name" value="RNA_pol_sigma-70_dom"/>
</dbReference>
<evidence type="ECO:0000256" key="3">
    <source>
        <dbReference type="ARBA" id="ARBA00023082"/>
    </source>
</evidence>
<accession>A0ABQ6G1V4</accession>
<dbReference type="InterPro" id="IPR013325">
    <property type="entry name" value="RNA_pol_sigma_r2"/>
</dbReference>
<dbReference type="PANTHER" id="PTHR43133">
    <property type="entry name" value="RNA POLYMERASE ECF-TYPE SIGMA FACTO"/>
    <property type="match status" value="1"/>
</dbReference>
<dbReference type="InterPro" id="IPR007627">
    <property type="entry name" value="RNA_pol_sigma70_r2"/>
</dbReference>
<dbReference type="Gene3D" id="1.10.1740.10">
    <property type="match status" value="1"/>
</dbReference>
<proteinExistence type="inferred from homology"/>
<evidence type="ECO:0000256" key="1">
    <source>
        <dbReference type="ARBA" id="ARBA00010641"/>
    </source>
</evidence>
<dbReference type="NCBIfam" id="TIGR02937">
    <property type="entry name" value="sigma70-ECF"/>
    <property type="match status" value="1"/>
</dbReference>
<dbReference type="SUPFAM" id="SSF88659">
    <property type="entry name" value="Sigma3 and sigma4 domains of RNA polymerase sigma factors"/>
    <property type="match status" value="1"/>
</dbReference>
<dbReference type="InterPro" id="IPR013249">
    <property type="entry name" value="RNA_pol_sigma70_r4_t2"/>
</dbReference>
<dbReference type="CDD" id="cd06171">
    <property type="entry name" value="Sigma70_r4"/>
    <property type="match status" value="1"/>
</dbReference>
<comment type="similarity">
    <text evidence="1">Belongs to the sigma-70 factor family. ECF subfamily.</text>
</comment>
<dbReference type="EMBL" id="BSRI01000002">
    <property type="protein sequence ID" value="GLV60518.1"/>
    <property type="molecule type" value="Genomic_DNA"/>
</dbReference>
<dbReference type="RefSeq" id="WP_338257611.1">
    <property type="nucleotide sequence ID" value="NZ_BSRI01000002.1"/>
</dbReference>
<dbReference type="InterPro" id="IPR013324">
    <property type="entry name" value="RNA_pol_sigma_r3/r4-like"/>
</dbReference>
<dbReference type="Gene3D" id="1.10.10.10">
    <property type="entry name" value="Winged helix-like DNA-binding domain superfamily/Winged helix DNA-binding domain"/>
    <property type="match status" value="1"/>
</dbReference>
<evidence type="ECO:0000259" key="7">
    <source>
        <dbReference type="Pfam" id="PF08281"/>
    </source>
</evidence>
<evidence type="ECO:0000256" key="2">
    <source>
        <dbReference type="ARBA" id="ARBA00023015"/>
    </source>
</evidence>
<keyword evidence="4" id="KW-0238">DNA-binding</keyword>
<dbReference type="PANTHER" id="PTHR43133:SF8">
    <property type="entry name" value="RNA POLYMERASE SIGMA FACTOR HI_1459-RELATED"/>
    <property type="match status" value="1"/>
</dbReference>
<dbReference type="InterPro" id="IPR036388">
    <property type="entry name" value="WH-like_DNA-bd_sf"/>
</dbReference>
<gene>
    <name evidence="8" type="ORF">KDH_73370</name>
</gene>
<keyword evidence="2" id="KW-0805">Transcription regulation</keyword>
<feature type="domain" description="RNA polymerase sigma-70 region 2" evidence="6">
    <location>
        <begin position="18"/>
        <end position="81"/>
    </location>
</feature>
<evidence type="ECO:0000259" key="6">
    <source>
        <dbReference type="Pfam" id="PF04542"/>
    </source>
</evidence>
<sequence>MEKFEDMLQDVETVLATERPRLLRLCTRITGNALVAEDMVQETLLEAWRHLDDLREPEKFAQWLSGIARNVCLRWLSRQARETAQSLELPLRHEEGMTSLAETLTADFDVEVEMERQEMAELLDRALDLLPTETRTTLLERYVRESSLSEIATLLGMNVNTVSMRLQRGRLALRKVLATELQLESENYTPVEDDSWEHTSLWCHLCGQHRLLGKFKPEQLELHLKCPGCCPEAGDFISTNSGLTLLGGVKGYKPAMTRMGNWVNYYYRTALNTGSVPCCSCGRPVMLRFGMPDNASSWMHRRETPIVNLFCDHCESRCYSSLEHLALSLPELNQFRRQHPRVRMLPPRFIEAQGGRALVSSYESVTSSARVEVVTSLENFQTLQIGGQV</sequence>
<feature type="domain" description="RNA polymerase sigma factor 70 region 4 type 2" evidence="7">
    <location>
        <begin position="121"/>
        <end position="173"/>
    </location>
</feature>
<dbReference type="InterPro" id="IPR039425">
    <property type="entry name" value="RNA_pol_sigma-70-like"/>
</dbReference>
<dbReference type="Pfam" id="PF08281">
    <property type="entry name" value="Sigma70_r4_2"/>
    <property type="match status" value="1"/>
</dbReference>
<dbReference type="SUPFAM" id="SSF88946">
    <property type="entry name" value="Sigma2 domain of RNA polymerase sigma factors"/>
    <property type="match status" value="1"/>
</dbReference>
<evidence type="ECO:0000256" key="4">
    <source>
        <dbReference type="ARBA" id="ARBA00023125"/>
    </source>
</evidence>
<protein>
    <recommendedName>
        <fullName evidence="10">RNA polymerase sigma factor</fullName>
    </recommendedName>
</protein>
<organism evidence="8 9">
    <name type="scientific">Dictyobacter halimunensis</name>
    <dbReference type="NCBI Taxonomy" id="3026934"/>
    <lineage>
        <taxon>Bacteria</taxon>
        <taxon>Bacillati</taxon>
        <taxon>Chloroflexota</taxon>
        <taxon>Ktedonobacteria</taxon>
        <taxon>Ktedonobacterales</taxon>
        <taxon>Dictyobacteraceae</taxon>
        <taxon>Dictyobacter</taxon>
    </lineage>
</organism>
<keyword evidence="5" id="KW-0804">Transcription</keyword>
<evidence type="ECO:0008006" key="10">
    <source>
        <dbReference type="Google" id="ProtNLM"/>
    </source>
</evidence>
<dbReference type="Proteomes" id="UP001344906">
    <property type="component" value="Unassembled WGS sequence"/>
</dbReference>
<keyword evidence="3" id="KW-0731">Sigma factor</keyword>
<name>A0ABQ6G1V4_9CHLR</name>
<reference evidence="8 9" key="1">
    <citation type="submission" date="2023-02" db="EMBL/GenBank/DDBJ databases">
        <title>Dictyobacter halimunensis sp. nov., a new member of the class Ktedonobacteria from forest soil in a geothermal area.</title>
        <authorList>
            <person name="Rachmania M.K."/>
            <person name="Ningsih F."/>
            <person name="Sakai Y."/>
            <person name="Yabe S."/>
            <person name="Yokota A."/>
            <person name="Sjamsuridzal W."/>
        </authorList>
    </citation>
    <scope>NUCLEOTIDE SEQUENCE [LARGE SCALE GENOMIC DNA]</scope>
    <source>
        <strain evidence="8 9">S3.2.2.5</strain>
    </source>
</reference>
<keyword evidence="9" id="KW-1185">Reference proteome</keyword>
<evidence type="ECO:0000313" key="8">
    <source>
        <dbReference type="EMBL" id="GLV60518.1"/>
    </source>
</evidence>
<evidence type="ECO:0000256" key="5">
    <source>
        <dbReference type="ARBA" id="ARBA00023163"/>
    </source>
</evidence>
<dbReference type="Pfam" id="PF04542">
    <property type="entry name" value="Sigma70_r2"/>
    <property type="match status" value="1"/>
</dbReference>